<evidence type="ECO:0000259" key="5">
    <source>
        <dbReference type="SMART" id="SM00563"/>
    </source>
</evidence>
<sequence>MGFTYKATCLALRGLFGIGAAWKVKGLENLPEEGGVIVVANHQSNYDPPILGCSLNRQVHFMAKEDLFDGFIKNKYMRSVGAFPVKRGRGDMGAIKTALKLLRNGEVLGIFPEGTRSKTGKLKRAKLGAVMLALKSEVPIVPVGLKGTKKPFREDLIINIGKAFMLDKYYNRKLDKEEMKEVGKEIMAKIAELL</sequence>
<dbReference type="InterPro" id="IPR004552">
    <property type="entry name" value="AGP_acyltrans"/>
</dbReference>
<dbReference type="AlphaFoldDB" id="A0A4R8H189"/>
<evidence type="ECO:0000256" key="2">
    <source>
        <dbReference type="ARBA" id="ARBA00022679"/>
    </source>
</evidence>
<keyword evidence="4" id="KW-0594">Phospholipid biosynthesis</keyword>
<comment type="catalytic activity">
    <reaction evidence="4">
        <text>a 1-acyl-sn-glycero-3-phosphate + an acyl-CoA = a 1,2-diacyl-sn-glycero-3-phosphate + CoA</text>
        <dbReference type="Rhea" id="RHEA:19709"/>
        <dbReference type="ChEBI" id="CHEBI:57287"/>
        <dbReference type="ChEBI" id="CHEBI:57970"/>
        <dbReference type="ChEBI" id="CHEBI:58342"/>
        <dbReference type="ChEBI" id="CHEBI:58608"/>
        <dbReference type="EC" id="2.3.1.51"/>
    </reaction>
</comment>
<evidence type="ECO:0000313" key="7">
    <source>
        <dbReference type="Proteomes" id="UP000295832"/>
    </source>
</evidence>
<name>A0A4R8H189_9FIRM</name>
<dbReference type="InterPro" id="IPR002123">
    <property type="entry name" value="Plipid/glycerol_acylTrfase"/>
</dbReference>
<keyword evidence="3 4" id="KW-0012">Acyltransferase</keyword>
<comment type="domain">
    <text evidence="4">The HXXXXD motif is essential for acyltransferase activity and may constitute the binding site for the phosphate moiety of the glycerol-3-phosphate.</text>
</comment>
<protein>
    <recommendedName>
        <fullName evidence="4">1-acyl-sn-glycerol-3-phosphate acyltransferase</fullName>
        <ecNumber evidence="4">2.3.1.51</ecNumber>
    </recommendedName>
</protein>
<keyword evidence="4" id="KW-0444">Lipid biosynthesis</keyword>
<gene>
    <name evidence="6" type="ORF">C7959_103161</name>
</gene>
<keyword evidence="7" id="KW-1185">Reference proteome</keyword>
<dbReference type="RefSeq" id="WP_208324360.1">
    <property type="nucleotide sequence ID" value="NZ_SOEG01000003.1"/>
</dbReference>
<evidence type="ECO:0000256" key="4">
    <source>
        <dbReference type="RuleBase" id="RU361267"/>
    </source>
</evidence>
<dbReference type="CDD" id="cd07989">
    <property type="entry name" value="LPLAT_AGPAT-like"/>
    <property type="match status" value="1"/>
</dbReference>
<comment type="similarity">
    <text evidence="1 4">Belongs to the 1-acyl-sn-glycerol-3-phosphate acyltransferase family.</text>
</comment>
<keyword evidence="2 4" id="KW-0808">Transferase</keyword>
<comment type="caution">
    <text evidence="6">The sequence shown here is derived from an EMBL/GenBank/DDBJ whole genome shotgun (WGS) entry which is preliminary data.</text>
</comment>
<evidence type="ECO:0000313" key="6">
    <source>
        <dbReference type="EMBL" id="TDX53308.1"/>
    </source>
</evidence>
<proteinExistence type="inferred from homology"/>
<evidence type="ECO:0000256" key="3">
    <source>
        <dbReference type="ARBA" id="ARBA00023315"/>
    </source>
</evidence>
<feature type="domain" description="Phospholipid/glycerol acyltransferase" evidence="5">
    <location>
        <begin position="36"/>
        <end position="148"/>
    </location>
</feature>
<keyword evidence="4" id="KW-0443">Lipid metabolism</keyword>
<dbReference type="PANTHER" id="PTHR10434:SF11">
    <property type="entry name" value="1-ACYL-SN-GLYCEROL-3-PHOSPHATE ACYLTRANSFERASE"/>
    <property type="match status" value="1"/>
</dbReference>
<dbReference type="GO" id="GO:0016020">
    <property type="term" value="C:membrane"/>
    <property type="evidence" value="ECO:0007669"/>
    <property type="project" value="InterPro"/>
</dbReference>
<keyword evidence="4" id="KW-1208">Phospholipid metabolism</keyword>
<dbReference type="NCBIfam" id="TIGR00530">
    <property type="entry name" value="AGP_acyltrn"/>
    <property type="match status" value="1"/>
</dbReference>
<dbReference type="STRING" id="926561.GCA_000379025_01828"/>
<dbReference type="SUPFAM" id="SSF69593">
    <property type="entry name" value="Glycerol-3-phosphate (1)-acyltransferase"/>
    <property type="match status" value="1"/>
</dbReference>
<dbReference type="Proteomes" id="UP000295832">
    <property type="component" value="Unassembled WGS sequence"/>
</dbReference>
<dbReference type="SMART" id="SM00563">
    <property type="entry name" value="PlsC"/>
    <property type="match status" value="1"/>
</dbReference>
<dbReference type="GO" id="GO:0003841">
    <property type="term" value="F:1-acylglycerol-3-phosphate O-acyltransferase activity"/>
    <property type="evidence" value="ECO:0007669"/>
    <property type="project" value="UniProtKB-UniRule"/>
</dbReference>
<dbReference type="GO" id="GO:0006654">
    <property type="term" value="P:phosphatidic acid biosynthetic process"/>
    <property type="evidence" value="ECO:0007669"/>
    <property type="project" value="TreeGrafter"/>
</dbReference>
<dbReference type="EMBL" id="SOEG01000003">
    <property type="protein sequence ID" value="TDX53308.1"/>
    <property type="molecule type" value="Genomic_DNA"/>
</dbReference>
<organism evidence="6 7">
    <name type="scientific">Orenia marismortui</name>
    <dbReference type="NCBI Taxonomy" id="46469"/>
    <lineage>
        <taxon>Bacteria</taxon>
        <taxon>Bacillati</taxon>
        <taxon>Bacillota</taxon>
        <taxon>Clostridia</taxon>
        <taxon>Halanaerobiales</taxon>
        <taxon>Halobacteroidaceae</taxon>
        <taxon>Orenia</taxon>
    </lineage>
</organism>
<dbReference type="Pfam" id="PF01553">
    <property type="entry name" value="Acyltransferase"/>
    <property type="match status" value="1"/>
</dbReference>
<reference evidence="6 7" key="1">
    <citation type="submission" date="2019-03" db="EMBL/GenBank/DDBJ databases">
        <title>Subsurface microbial communities from deep shales in Ohio and West Virginia, USA.</title>
        <authorList>
            <person name="Wrighton K."/>
        </authorList>
    </citation>
    <scope>NUCLEOTIDE SEQUENCE [LARGE SCALE GENOMIC DNA]</scope>
    <source>
        <strain evidence="6 7">MSL 6dP</strain>
    </source>
</reference>
<dbReference type="EC" id="2.3.1.51" evidence="4"/>
<evidence type="ECO:0000256" key="1">
    <source>
        <dbReference type="ARBA" id="ARBA00008655"/>
    </source>
</evidence>
<accession>A0A4R8H189</accession>
<dbReference type="PANTHER" id="PTHR10434">
    <property type="entry name" value="1-ACYL-SN-GLYCEROL-3-PHOSPHATE ACYLTRANSFERASE"/>
    <property type="match status" value="1"/>
</dbReference>